<comment type="caution">
    <text evidence="3">The sequence shown here is derived from an EMBL/GenBank/DDBJ whole genome shotgun (WGS) entry which is preliminary data.</text>
</comment>
<protein>
    <submittedName>
        <fullName evidence="3">SPOR domain-containing protein</fullName>
    </submittedName>
</protein>
<keyword evidence="4" id="KW-1185">Reference proteome</keyword>
<organism evidence="3 4">
    <name type="scientific">Alkalimonas collagenimarina</name>
    <dbReference type="NCBI Taxonomy" id="400390"/>
    <lineage>
        <taxon>Bacteria</taxon>
        <taxon>Pseudomonadati</taxon>
        <taxon>Pseudomonadota</taxon>
        <taxon>Gammaproteobacteria</taxon>
        <taxon>Alkalimonas</taxon>
    </lineage>
</organism>
<evidence type="ECO:0000313" key="4">
    <source>
        <dbReference type="Proteomes" id="UP001231616"/>
    </source>
</evidence>
<dbReference type="Gene3D" id="3.30.70.1070">
    <property type="entry name" value="Sporulation related repeat"/>
    <property type="match status" value="1"/>
</dbReference>
<dbReference type="Proteomes" id="UP001231616">
    <property type="component" value="Unassembled WGS sequence"/>
</dbReference>
<dbReference type="InterPro" id="IPR007730">
    <property type="entry name" value="SPOR-like_dom"/>
</dbReference>
<evidence type="ECO:0000313" key="3">
    <source>
        <dbReference type="EMBL" id="MDP4537291.1"/>
    </source>
</evidence>
<evidence type="ECO:0000256" key="1">
    <source>
        <dbReference type="SAM" id="MobiDB-lite"/>
    </source>
</evidence>
<dbReference type="InterPro" id="IPR036680">
    <property type="entry name" value="SPOR-like_sf"/>
</dbReference>
<dbReference type="SUPFAM" id="SSF52540">
    <property type="entry name" value="P-loop containing nucleoside triphosphate hydrolases"/>
    <property type="match status" value="1"/>
</dbReference>
<name>A0ABT9H1U3_9GAMM</name>
<dbReference type="PROSITE" id="PS51724">
    <property type="entry name" value="SPOR"/>
    <property type="match status" value="1"/>
</dbReference>
<gene>
    <name evidence="3" type="ORF">Q3O60_13950</name>
</gene>
<dbReference type="Pfam" id="PF05036">
    <property type="entry name" value="SPOR"/>
    <property type="match status" value="1"/>
</dbReference>
<feature type="region of interest" description="Disordered" evidence="1">
    <location>
        <begin position="281"/>
        <end position="301"/>
    </location>
</feature>
<accession>A0ABT9H1U3</accession>
<evidence type="ECO:0000259" key="2">
    <source>
        <dbReference type="PROSITE" id="PS51724"/>
    </source>
</evidence>
<dbReference type="RefSeq" id="WP_305894553.1">
    <property type="nucleotide sequence ID" value="NZ_JAUZVZ010000022.1"/>
</dbReference>
<proteinExistence type="predicted"/>
<dbReference type="EMBL" id="JAUZVZ010000022">
    <property type="protein sequence ID" value="MDP4537291.1"/>
    <property type="molecule type" value="Genomic_DNA"/>
</dbReference>
<feature type="domain" description="SPOR" evidence="2">
    <location>
        <begin position="373"/>
        <end position="450"/>
    </location>
</feature>
<sequence length="469" mass="51569">MPNSPLIAKLHAHATLLPSQRELLERVVFQLEFNGFQHIHLVGKAGSGKTTLSLVLAELLSDEMNLAYFSAQPGMTTQDCQKQLLQQWFGLSDYESSLMEQLELPHSQPLAWVLDSQRELPLSCLSMLRAHPVHIITTGPDVLTEADVNLTIPEITAADVRLLLPESAISAWSIEDRLVHAAGNLHSLLEPDTIAVESKADSDVQTSGHSAMRYRLASLALAVVGALFIAGYWWMHDSNESVVDVPPADNEVTQRFQAPALHQQSALPRRTDVAADNGIDATQLPDEESAPQSEVSSEPEDTPEIIATELSEQDTLQVVPEAPVLSPDETQETENTAATSAQVALPADMEADQTSTSEDTSTPYRYQEAELLAMDSGAFALQLGAFSSEAAAQRLMTRYSELTMHLYRRRQGNQLQWVVVMAPFDDAVTARNQRNQLSDALQAETPFAKSLRTLQQEIQQRLQDDSGNL</sequence>
<reference evidence="3 4" key="1">
    <citation type="submission" date="2023-08" db="EMBL/GenBank/DDBJ databases">
        <authorList>
            <person name="Joshi A."/>
            <person name="Thite S."/>
        </authorList>
    </citation>
    <scope>NUCLEOTIDE SEQUENCE [LARGE SCALE GENOMIC DNA]</scope>
    <source>
        <strain evidence="3 4">AC40</strain>
    </source>
</reference>
<dbReference type="SUPFAM" id="SSF110997">
    <property type="entry name" value="Sporulation related repeat"/>
    <property type="match status" value="1"/>
</dbReference>
<dbReference type="InterPro" id="IPR027417">
    <property type="entry name" value="P-loop_NTPase"/>
</dbReference>